<dbReference type="AlphaFoldDB" id="A0A7E4V8A8"/>
<organism evidence="1 2">
    <name type="scientific">Panagrellus redivivus</name>
    <name type="common">Microworm</name>
    <dbReference type="NCBI Taxonomy" id="6233"/>
    <lineage>
        <taxon>Eukaryota</taxon>
        <taxon>Metazoa</taxon>
        <taxon>Ecdysozoa</taxon>
        <taxon>Nematoda</taxon>
        <taxon>Chromadorea</taxon>
        <taxon>Rhabditida</taxon>
        <taxon>Tylenchina</taxon>
        <taxon>Panagrolaimomorpha</taxon>
        <taxon>Panagrolaimoidea</taxon>
        <taxon>Panagrolaimidae</taxon>
        <taxon>Panagrellus</taxon>
    </lineage>
</organism>
<evidence type="ECO:0000313" key="2">
    <source>
        <dbReference type="WBParaSite" id="Pan_g17707.t1"/>
    </source>
</evidence>
<accession>A0A7E4V8A8</accession>
<reference evidence="2" key="2">
    <citation type="submission" date="2020-10" db="UniProtKB">
        <authorList>
            <consortium name="WormBaseParasite"/>
        </authorList>
    </citation>
    <scope>IDENTIFICATION</scope>
</reference>
<proteinExistence type="predicted"/>
<sequence length="71" mass="7830">MVAASTGPANGNSHNCDVPHLNAIQYGFNAALNISTDLTWKHADTLFNLIENKLGESIESYVYVCEQQKNF</sequence>
<dbReference type="Proteomes" id="UP000492821">
    <property type="component" value="Unassembled WGS sequence"/>
</dbReference>
<dbReference type="WBParaSite" id="Pan_g17707.t1">
    <property type="protein sequence ID" value="Pan_g17707.t1"/>
    <property type="gene ID" value="Pan_g17707"/>
</dbReference>
<name>A0A7E4V8A8_PANRE</name>
<keyword evidence="1" id="KW-1185">Reference proteome</keyword>
<reference evidence="1" key="1">
    <citation type="journal article" date="2013" name="Genetics">
        <title>The draft genome and transcriptome of Panagrellus redivivus are shaped by the harsh demands of a free-living lifestyle.</title>
        <authorList>
            <person name="Srinivasan J."/>
            <person name="Dillman A.R."/>
            <person name="Macchietto M.G."/>
            <person name="Heikkinen L."/>
            <person name="Lakso M."/>
            <person name="Fracchia K.M."/>
            <person name="Antoshechkin I."/>
            <person name="Mortazavi A."/>
            <person name="Wong G."/>
            <person name="Sternberg P.W."/>
        </authorList>
    </citation>
    <scope>NUCLEOTIDE SEQUENCE [LARGE SCALE GENOMIC DNA]</scope>
    <source>
        <strain evidence="1">MT8872</strain>
    </source>
</reference>
<evidence type="ECO:0000313" key="1">
    <source>
        <dbReference type="Proteomes" id="UP000492821"/>
    </source>
</evidence>
<protein>
    <submittedName>
        <fullName evidence="2">Peptidase_M4_C domain-containing protein</fullName>
    </submittedName>
</protein>